<keyword evidence="3" id="KW-0808">Transferase</keyword>
<dbReference type="STRING" id="1399860.A0A2C5YA38"/>
<feature type="coiled-coil region" evidence="9">
    <location>
        <begin position="441"/>
        <end position="468"/>
    </location>
</feature>
<name>A0A2C5YA38_9HYPO</name>
<feature type="region of interest" description="Disordered" evidence="10">
    <location>
        <begin position="391"/>
        <end position="412"/>
    </location>
</feature>
<evidence type="ECO:0000256" key="10">
    <source>
        <dbReference type="SAM" id="MobiDB-lite"/>
    </source>
</evidence>
<evidence type="ECO:0000256" key="5">
    <source>
        <dbReference type="ARBA" id="ARBA00022737"/>
    </source>
</evidence>
<dbReference type="InterPro" id="IPR002867">
    <property type="entry name" value="IBR_dom"/>
</dbReference>
<comment type="catalytic activity">
    <reaction evidence="1">
        <text>[E2 ubiquitin-conjugating enzyme]-S-ubiquitinyl-L-cysteine + [acceptor protein]-L-lysine = [E2 ubiquitin-conjugating enzyme]-L-cysteine + [acceptor protein]-N(6)-ubiquitinyl-L-lysine.</text>
        <dbReference type="EC" id="2.3.2.31"/>
    </reaction>
</comment>
<keyword evidence="9" id="KW-0175">Coiled coil</keyword>
<dbReference type="SUPFAM" id="SSF57850">
    <property type="entry name" value="RING/U-box"/>
    <property type="match status" value="1"/>
</dbReference>
<comment type="caution">
    <text evidence="12">The sequence shown here is derived from an EMBL/GenBank/DDBJ whole genome shotgun (WGS) entry which is preliminary data.</text>
</comment>
<dbReference type="InterPro" id="IPR031127">
    <property type="entry name" value="E3_UB_ligase_RBR"/>
</dbReference>
<sequence>MLDKIMAPPCLLPDIRDAEYCSVVLQLPLDKTEDQVERDLLAKASSLGIRTTLPSIESEYRRNASVALSDSVDSVSQGHVASSSSEGTSSTYLTPHSSIFGPPSPRTAESAVSHFAVYEKYLAERHVPSESSASNASYKSRKSSRSSAVGDGSSQSVLSVSTTRRGLSGFTSRMLRKKPTRTFEPTLCCQSCRKDLTKLASIHNLSCGHAHCTDCLRLKIHQACGDESLMPPRCCSPLQASTIQALLEPAGQEAFVKAVIEYSTPWELRMFCTNASCREFIPHRQPLDPKAPFSATCPKCHTRLCVICRSAAHAIGKDCPADAQVETSPKTSGGHPSCKRCYRCRSLVKRSQESTQLECACQAQFCALCGGLWDSTIGCPNICSSDDEIAKRRDSNSNDDTGGSKRQDSAHDPAMQDLLQSQEQEMVRFCRFMAETRASLLARSSEQKLALSQEHQEQENRLKEEHTRTACQLEDAQIQEEMELRASLEQSERSIRVRIKHMEAYCEGLSHPDPQGTHMPPRVVTEQNLRDLGSQYNIRDSMQRRHEAKINMMRDRQSKRMTELVEKHEDELYKLAHGQQADRDELGTAHVRHSQHLSNAIEARKARLTARWHMATEVLCRELEDRDGVKYALLPVPTWSDDQGQEAACAQSPAL</sequence>
<accession>A0A2C5YA38</accession>
<evidence type="ECO:0000256" key="9">
    <source>
        <dbReference type="SAM" id="Coils"/>
    </source>
</evidence>
<evidence type="ECO:0000313" key="12">
    <source>
        <dbReference type="EMBL" id="PHH66365.1"/>
    </source>
</evidence>
<reference evidence="12 13" key="1">
    <citation type="submission" date="2017-06" db="EMBL/GenBank/DDBJ databases">
        <title>Ant-infecting Ophiocordyceps genomes reveal a high diversity of potential behavioral manipulation genes and a possible major role for enterotoxins.</title>
        <authorList>
            <person name="De Bekker C."/>
            <person name="Evans H.C."/>
            <person name="Brachmann A."/>
            <person name="Hughes D.P."/>
        </authorList>
    </citation>
    <scope>NUCLEOTIDE SEQUENCE [LARGE SCALE GENOMIC DNA]</scope>
    <source>
        <strain evidence="12 13">Map64</strain>
    </source>
</reference>
<keyword evidence="13" id="KW-1185">Reference proteome</keyword>
<evidence type="ECO:0000256" key="3">
    <source>
        <dbReference type="ARBA" id="ARBA00022679"/>
    </source>
</evidence>
<dbReference type="EMBL" id="NJET01000008">
    <property type="protein sequence ID" value="PHH66365.1"/>
    <property type="molecule type" value="Genomic_DNA"/>
</dbReference>
<dbReference type="OrthoDB" id="9977870at2759"/>
<feature type="compositionally biased region" description="Low complexity" evidence="10">
    <location>
        <begin position="75"/>
        <end position="91"/>
    </location>
</feature>
<dbReference type="GO" id="GO:0061630">
    <property type="term" value="F:ubiquitin protein ligase activity"/>
    <property type="evidence" value="ECO:0007669"/>
    <property type="project" value="UniProtKB-EC"/>
</dbReference>
<keyword evidence="4" id="KW-0479">Metal-binding</keyword>
<evidence type="ECO:0000256" key="6">
    <source>
        <dbReference type="ARBA" id="ARBA00022771"/>
    </source>
</evidence>
<proteinExistence type="predicted"/>
<keyword evidence="6" id="KW-0863">Zinc-finger</keyword>
<feature type="domain" description="RING-type" evidence="11">
    <location>
        <begin position="185"/>
        <end position="387"/>
    </location>
</feature>
<dbReference type="Proteomes" id="UP000226192">
    <property type="component" value="Unassembled WGS sequence"/>
</dbReference>
<dbReference type="GO" id="GO:0008270">
    <property type="term" value="F:zinc ion binding"/>
    <property type="evidence" value="ECO:0007669"/>
    <property type="project" value="UniProtKB-KW"/>
</dbReference>
<feature type="compositionally biased region" description="Low complexity" evidence="10">
    <location>
        <begin position="129"/>
        <end position="138"/>
    </location>
</feature>
<feature type="region of interest" description="Disordered" evidence="10">
    <location>
        <begin position="75"/>
        <end position="105"/>
    </location>
</feature>
<organism evidence="12 13">
    <name type="scientific">Ophiocordyceps australis</name>
    <dbReference type="NCBI Taxonomy" id="1399860"/>
    <lineage>
        <taxon>Eukaryota</taxon>
        <taxon>Fungi</taxon>
        <taxon>Dikarya</taxon>
        <taxon>Ascomycota</taxon>
        <taxon>Pezizomycotina</taxon>
        <taxon>Sordariomycetes</taxon>
        <taxon>Hypocreomycetidae</taxon>
        <taxon>Hypocreales</taxon>
        <taxon>Ophiocordycipitaceae</taxon>
        <taxon>Ophiocordyceps</taxon>
    </lineage>
</organism>
<evidence type="ECO:0000313" key="13">
    <source>
        <dbReference type="Proteomes" id="UP000226192"/>
    </source>
</evidence>
<dbReference type="Pfam" id="PF01485">
    <property type="entry name" value="IBR"/>
    <property type="match status" value="1"/>
</dbReference>
<evidence type="ECO:0000256" key="7">
    <source>
        <dbReference type="ARBA" id="ARBA00022786"/>
    </source>
</evidence>
<keyword evidence="5" id="KW-0677">Repeat</keyword>
<dbReference type="PROSITE" id="PS51873">
    <property type="entry name" value="TRIAD"/>
    <property type="match status" value="1"/>
</dbReference>
<dbReference type="AlphaFoldDB" id="A0A2C5YA38"/>
<feature type="compositionally biased region" description="Basic and acidic residues" evidence="10">
    <location>
        <begin position="391"/>
        <end position="411"/>
    </location>
</feature>
<evidence type="ECO:0000256" key="8">
    <source>
        <dbReference type="ARBA" id="ARBA00022833"/>
    </source>
</evidence>
<evidence type="ECO:0000256" key="1">
    <source>
        <dbReference type="ARBA" id="ARBA00001798"/>
    </source>
</evidence>
<dbReference type="InterPro" id="IPR044066">
    <property type="entry name" value="TRIAD_supradom"/>
</dbReference>
<gene>
    <name evidence="12" type="ORF">CDD81_7420</name>
</gene>
<dbReference type="PANTHER" id="PTHR11685">
    <property type="entry name" value="RBR FAMILY RING FINGER AND IBR DOMAIN-CONTAINING"/>
    <property type="match status" value="1"/>
</dbReference>
<evidence type="ECO:0000256" key="4">
    <source>
        <dbReference type="ARBA" id="ARBA00022723"/>
    </source>
</evidence>
<dbReference type="EC" id="2.3.2.31" evidence="2"/>
<evidence type="ECO:0000256" key="2">
    <source>
        <dbReference type="ARBA" id="ARBA00012251"/>
    </source>
</evidence>
<protein>
    <recommendedName>
        <fullName evidence="2">RBR-type E3 ubiquitin transferase</fullName>
        <ecNumber evidence="2">2.3.2.31</ecNumber>
    </recommendedName>
</protein>
<feature type="region of interest" description="Disordered" evidence="10">
    <location>
        <begin position="129"/>
        <end position="160"/>
    </location>
</feature>
<evidence type="ECO:0000259" key="11">
    <source>
        <dbReference type="PROSITE" id="PS51873"/>
    </source>
</evidence>
<dbReference type="GO" id="GO:0016567">
    <property type="term" value="P:protein ubiquitination"/>
    <property type="evidence" value="ECO:0007669"/>
    <property type="project" value="InterPro"/>
</dbReference>
<keyword evidence="8" id="KW-0862">Zinc</keyword>
<keyword evidence="7" id="KW-0833">Ubl conjugation pathway</keyword>
<feature type="compositionally biased region" description="Low complexity" evidence="10">
    <location>
        <begin position="145"/>
        <end position="157"/>
    </location>
</feature>